<dbReference type="EMBL" id="CAJVQB010024518">
    <property type="protein sequence ID" value="CAG8804310.1"/>
    <property type="molecule type" value="Genomic_DNA"/>
</dbReference>
<accession>A0ABN7VYH9</accession>
<comment type="caution">
    <text evidence="1">The sequence shown here is derived from an EMBL/GenBank/DDBJ whole genome shotgun (WGS) entry which is preliminary data.</text>
</comment>
<reference evidence="1 2" key="1">
    <citation type="submission" date="2021-06" db="EMBL/GenBank/DDBJ databases">
        <authorList>
            <person name="Kallberg Y."/>
            <person name="Tangrot J."/>
            <person name="Rosling A."/>
        </authorList>
    </citation>
    <scope>NUCLEOTIDE SEQUENCE [LARGE SCALE GENOMIC DNA]</scope>
    <source>
        <strain evidence="1 2">120-4 pot B 10/14</strain>
    </source>
</reference>
<evidence type="ECO:0000313" key="2">
    <source>
        <dbReference type="Proteomes" id="UP000789901"/>
    </source>
</evidence>
<organism evidence="1 2">
    <name type="scientific">Gigaspora margarita</name>
    <dbReference type="NCBI Taxonomy" id="4874"/>
    <lineage>
        <taxon>Eukaryota</taxon>
        <taxon>Fungi</taxon>
        <taxon>Fungi incertae sedis</taxon>
        <taxon>Mucoromycota</taxon>
        <taxon>Glomeromycotina</taxon>
        <taxon>Glomeromycetes</taxon>
        <taxon>Diversisporales</taxon>
        <taxon>Gigasporaceae</taxon>
        <taxon>Gigaspora</taxon>
    </lineage>
</organism>
<proteinExistence type="predicted"/>
<gene>
    <name evidence="1" type="ORF">GMARGA_LOCUS23824</name>
</gene>
<protein>
    <submittedName>
        <fullName evidence="1">20834_t:CDS:1</fullName>
    </submittedName>
</protein>
<sequence>MSGEPDLINIIDEVNYKINEVDYEIDEVNFEVDEVNYETESISSFQEVDESKPEPEPEKTIDVTFEDWHDQEDRNQITTANLEEIVSAGIKRKSKIALYDKCPIPGFEA</sequence>
<keyword evidence="2" id="KW-1185">Reference proteome</keyword>
<evidence type="ECO:0000313" key="1">
    <source>
        <dbReference type="EMBL" id="CAG8804310.1"/>
    </source>
</evidence>
<feature type="non-terminal residue" evidence="1">
    <location>
        <position position="109"/>
    </location>
</feature>
<dbReference type="Proteomes" id="UP000789901">
    <property type="component" value="Unassembled WGS sequence"/>
</dbReference>
<name>A0ABN7VYH9_GIGMA</name>